<comment type="caution">
    <text evidence="1">The sequence shown here is derived from an EMBL/GenBank/DDBJ whole genome shotgun (WGS) entry which is preliminary data.</text>
</comment>
<dbReference type="Proteomes" id="UP000229756">
    <property type="component" value="Unassembled WGS sequence"/>
</dbReference>
<gene>
    <name evidence="1" type="ORF">CO058_00380</name>
</gene>
<reference evidence="2" key="1">
    <citation type="submission" date="2017-09" db="EMBL/GenBank/DDBJ databases">
        <title>Depth-based differentiation of microbial function through sediment-hosted aquifers and enrichment of novel symbionts in the deep terrestrial subsurface.</title>
        <authorList>
            <person name="Probst A.J."/>
            <person name="Ladd B."/>
            <person name="Jarett J.K."/>
            <person name="Geller-Mcgrath D.E."/>
            <person name="Sieber C.M.K."/>
            <person name="Emerson J.B."/>
            <person name="Anantharaman K."/>
            <person name="Thomas B.C."/>
            <person name="Malmstrom R."/>
            <person name="Stieglmeier M."/>
            <person name="Klingl A."/>
            <person name="Woyke T."/>
            <person name="Ryan C.M."/>
            <person name="Banfield J.F."/>
        </authorList>
    </citation>
    <scope>NUCLEOTIDE SEQUENCE [LARGE SCALE GENOMIC DNA]</scope>
</reference>
<evidence type="ECO:0000313" key="2">
    <source>
        <dbReference type="Proteomes" id="UP000229756"/>
    </source>
</evidence>
<evidence type="ECO:0000313" key="1">
    <source>
        <dbReference type="EMBL" id="PJC23995.1"/>
    </source>
</evidence>
<organism evidence="1 2">
    <name type="scientific">candidate division WWE3 bacterium CG_4_9_14_0_2_um_filter_35_11</name>
    <dbReference type="NCBI Taxonomy" id="1975077"/>
    <lineage>
        <taxon>Bacteria</taxon>
        <taxon>Katanobacteria</taxon>
    </lineage>
</organism>
<accession>A0A2M8EMP9</accession>
<evidence type="ECO:0008006" key="3">
    <source>
        <dbReference type="Google" id="ProtNLM"/>
    </source>
</evidence>
<protein>
    <recommendedName>
        <fullName evidence="3">Type 4 fimbrial biogenesis protein PilX N-terminal domain-containing protein</fullName>
    </recommendedName>
</protein>
<sequence>MMIKHKSGQAALIIVIVTMVTALGVAISSITQSNLNLKETVYSTQSDQAQACSEAGSERALSEITSAEESGGSVPTSLTTEDTGDYEIDNCTYNVTITNYPCSNSDPLCDNKVFIPSLSENSVQQINVNSGSGKKIDIQFTNNSVVNASLAVYLYKSDSVQRLMYHCGSPSDAPNDFTSLSPTNGVCTISDLSTVGVSLVRFRPLYTSMSITVSDTGVEGTQSGYLIQSKGISGSVQRNIAVYRYFSQLPSVFDEAVVSLGNVELN</sequence>
<dbReference type="AlphaFoldDB" id="A0A2M8EMP9"/>
<dbReference type="EMBL" id="PFSJ01000004">
    <property type="protein sequence ID" value="PJC23995.1"/>
    <property type="molecule type" value="Genomic_DNA"/>
</dbReference>
<proteinExistence type="predicted"/>
<name>A0A2M8EMP9_UNCKA</name>